<keyword evidence="2" id="KW-0804">Transcription</keyword>
<evidence type="ECO:0000313" key="4">
    <source>
        <dbReference type="EMBL" id="MDT2598137.1"/>
    </source>
</evidence>
<comment type="caution">
    <text evidence="4">The sequence shown here is derived from an EMBL/GenBank/DDBJ whole genome shotgun (WGS) entry which is preliminary data.</text>
</comment>
<proteinExistence type="predicted"/>
<dbReference type="Proteomes" id="UP001252875">
    <property type="component" value="Unassembled WGS sequence"/>
</dbReference>
<evidence type="ECO:0000256" key="1">
    <source>
        <dbReference type="ARBA" id="ARBA00023015"/>
    </source>
</evidence>
<sequence>MIESRLLQILFILLENGSVTAPELAEKFEVSARTIYRDIDALSAAGVPVYAVRGKGGGIFIQENYVMDKTLFSDEEQKAILIALQNLNLTEGAATSSLVEKLSTLFQKERLDWLEIDFSDWTGLRNHFFDELQQAILSRKVIQINYLSSQGQLTERELEPLKLVFRDKAWYLYAFCRLRENGRLFKISRIRELNLLEETFKRTAPAKVFSEKPIPPEKVVELTLLFDAGAAYRVQEEFNDIVQNEDGSSVVVIKFADDESTMNYLFSFGDHLEILEPQTYRNKMAERIEKLLNKYRT</sequence>
<dbReference type="InterPro" id="IPR028349">
    <property type="entry name" value="PafC-like"/>
</dbReference>
<dbReference type="InterPro" id="IPR057727">
    <property type="entry name" value="WCX_dom"/>
</dbReference>
<dbReference type="InterPro" id="IPR013196">
    <property type="entry name" value="HTH_11"/>
</dbReference>
<keyword evidence="5" id="KW-1185">Reference proteome</keyword>
<evidence type="ECO:0000313" key="5">
    <source>
        <dbReference type="Proteomes" id="UP001252875"/>
    </source>
</evidence>
<dbReference type="PANTHER" id="PTHR34580">
    <property type="match status" value="1"/>
</dbReference>
<dbReference type="RefSeq" id="WP_311821476.1">
    <property type="nucleotide sequence ID" value="NZ_JARPYF010000001.1"/>
</dbReference>
<dbReference type="Pfam" id="PF13280">
    <property type="entry name" value="WYL"/>
    <property type="match status" value="1"/>
</dbReference>
<dbReference type="PROSITE" id="PS51000">
    <property type="entry name" value="HTH_DEOR_2"/>
    <property type="match status" value="1"/>
</dbReference>
<protein>
    <submittedName>
        <fullName evidence="4">YafY family protein</fullName>
    </submittedName>
</protein>
<keyword evidence="1" id="KW-0805">Transcription regulation</keyword>
<reference evidence="4 5" key="1">
    <citation type="submission" date="2023-03" db="EMBL/GenBank/DDBJ databases">
        <authorList>
            <person name="Shen W."/>
            <person name="Cai J."/>
        </authorList>
    </citation>
    <scope>NUCLEOTIDE SEQUENCE [LARGE SCALE GENOMIC DNA]</scope>
    <source>
        <strain evidence="4 5">D6-4</strain>
    </source>
</reference>
<dbReference type="SUPFAM" id="SSF46785">
    <property type="entry name" value="Winged helix' DNA-binding domain"/>
    <property type="match status" value="1"/>
</dbReference>
<dbReference type="Gene3D" id="1.10.10.10">
    <property type="entry name" value="Winged helix-like DNA-binding domain superfamily/Winged helix DNA-binding domain"/>
    <property type="match status" value="1"/>
</dbReference>
<evidence type="ECO:0000256" key="2">
    <source>
        <dbReference type="ARBA" id="ARBA00023163"/>
    </source>
</evidence>
<dbReference type="PROSITE" id="PS52050">
    <property type="entry name" value="WYL"/>
    <property type="match status" value="1"/>
</dbReference>
<evidence type="ECO:0000259" key="3">
    <source>
        <dbReference type="PROSITE" id="PS51000"/>
    </source>
</evidence>
<name>A0ABU3ETE5_9ENTE</name>
<dbReference type="InterPro" id="IPR001034">
    <property type="entry name" value="DeoR_HTH"/>
</dbReference>
<dbReference type="InterPro" id="IPR026881">
    <property type="entry name" value="WYL_dom"/>
</dbReference>
<feature type="domain" description="HTH deoR-type" evidence="3">
    <location>
        <begin position="2"/>
        <end position="60"/>
    </location>
</feature>
<organism evidence="4 5">
    <name type="scientific">Enterococcus hulanensis</name>
    <dbReference type="NCBI Taxonomy" id="2559929"/>
    <lineage>
        <taxon>Bacteria</taxon>
        <taxon>Bacillati</taxon>
        <taxon>Bacillota</taxon>
        <taxon>Bacilli</taxon>
        <taxon>Lactobacillales</taxon>
        <taxon>Enterococcaceae</taxon>
        <taxon>Enterococcus</taxon>
    </lineage>
</organism>
<dbReference type="SMART" id="SM00420">
    <property type="entry name" value="HTH_DEOR"/>
    <property type="match status" value="1"/>
</dbReference>
<dbReference type="Pfam" id="PF25583">
    <property type="entry name" value="WCX"/>
    <property type="match status" value="1"/>
</dbReference>
<gene>
    <name evidence="4" type="ORF">P7D85_00030</name>
</gene>
<dbReference type="EMBL" id="JARPYI010000001">
    <property type="protein sequence ID" value="MDT2598137.1"/>
    <property type="molecule type" value="Genomic_DNA"/>
</dbReference>
<dbReference type="InterPro" id="IPR036388">
    <property type="entry name" value="WH-like_DNA-bd_sf"/>
</dbReference>
<dbReference type="InterPro" id="IPR036390">
    <property type="entry name" value="WH_DNA-bd_sf"/>
</dbReference>
<dbReference type="InterPro" id="IPR051534">
    <property type="entry name" value="CBASS_pafABC_assoc_protein"/>
</dbReference>
<dbReference type="Pfam" id="PF08279">
    <property type="entry name" value="HTH_11"/>
    <property type="match status" value="1"/>
</dbReference>
<dbReference type="PIRSF" id="PIRSF016838">
    <property type="entry name" value="PafC"/>
    <property type="match status" value="1"/>
</dbReference>
<dbReference type="PANTHER" id="PTHR34580:SF1">
    <property type="entry name" value="PROTEIN PAFC"/>
    <property type="match status" value="1"/>
</dbReference>
<accession>A0ABU3ETE5</accession>